<evidence type="ECO:0000313" key="2">
    <source>
        <dbReference type="Proteomes" id="UP001595191"/>
    </source>
</evidence>
<sequence length="280" mass="30794">MSSIRQENLKYDIMKKIKIVFIALLWVPLILNAQEDSVELFTVPLSNPGSSGKLIVEQLAGSIDVMAYEGAEVIVKASFGNDNRRKDKKEKDGLKRIENSSMKISAEEKNNTVQIINEQWNKPTNLEIKVPVNFSLKLGTVNKGNITVHGVKGEFEISNVNGEITVEDVSGSVSADTVNGDIKVNFISVNSGASMAFSSMNGDLEVTFPSTTKADLKLKSEMGDIFTDFDMALDKQKPVVDKNNSGGKYKVKIEQWVNGSINGGGPEMLFKTFNGYIIFR</sequence>
<dbReference type="EMBL" id="JBHFPV010000001">
    <property type="protein sequence ID" value="MFH6602428.1"/>
    <property type="molecule type" value="Genomic_DNA"/>
</dbReference>
<dbReference type="Proteomes" id="UP001595191">
    <property type="component" value="Unassembled WGS sequence"/>
</dbReference>
<organism evidence="1 2">
    <name type="scientific">Meishania litoralis</name>
    <dbReference type="NCBI Taxonomy" id="3434685"/>
    <lineage>
        <taxon>Bacteria</taxon>
        <taxon>Pseudomonadati</taxon>
        <taxon>Bacteroidota</taxon>
        <taxon>Flavobacteriia</taxon>
        <taxon>Flavobacteriales</taxon>
        <taxon>Flavobacteriaceae</taxon>
        <taxon>Meishania</taxon>
    </lineage>
</organism>
<accession>A0ACC7LFJ1</accession>
<protein>
    <submittedName>
        <fullName evidence="1">DUF4097 family beta strand repeat-containing protein</fullName>
    </submittedName>
</protein>
<reference evidence="1" key="1">
    <citation type="submission" date="2024-09" db="EMBL/GenBank/DDBJ databases">
        <authorList>
            <person name="Liu J."/>
        </authorList>
    </citation>
    <scope>NUCLEOTIDE SEQUENCE</scope>
    <source>
        <strain evidence="1">NBU2967</strain>
    </source>
</reference>
<proteinExistence type="predicted"/>
<name>A0ACC7LFJ1_9FLAO</name>
<gene>
    <name evidence="1" type="ORF">ACEZ3G_02990</name>
</gene>
<evidence type="ECO:0000313" key="1">
    <source>
        <dbReference type="EMBL" id="MFH6602428.1"/>
    </source>
</evidence>
<comment type="caution">
    <text evidence="1">The sequence shown here is derived from an EMBL/GenBank/DDBJ whole genome shotgun (WGS) entry which is preliminary data.</text>
</comment>
<keyword evidence="2" id="KW-1185">Reference proteome</keyword>